<dbReference type="Proteomes" id="UP001596157">
    <property type="component" value="Unassembled WGS sequence"/>
</dbReference>
<evidence type="ECO:0000313" key="2">
    <source>
        <dbReference type="Proteomes" id="UP001596157"/>
    </source>
</evidence>
<dbReference type="InterPro" id="IPR035958">
    <property type="entry name" value="SecB-like_sf"/>
</dbReference>
<organism evidence="1 2">
    <name type="scientific">Actinokineospora guangxiensis</name>
    <dbReference type="NCBI Taxonomy" id="1490288"/>
    <lineage>
        <taxon>Bacteria</taxon>
        <taxon>Bacillati</taxon>
        <taxon>Actinomycetota</taxon>
        <taxon>Actinomycetes</taxon>
        <taxon>Pseudonocardiales</taxon>
        <taxon>Pseudonocardiaceae</taxon>
        <taxon>Actinokineospora</taxon>
    </lineage>
</organism>
<dbReference type="SUPFAM" id="SSF54611">
    <property type="entry name" value="SecB-like"/>
    <property type="match status" value="1"/>
</dbReference>
<accession>A0ABW0EXU5</accession>
<dbReference type="EMBL" id="JBHSKF010000019">
    <property type="protein sequence ID" value="MFC5290940.1"/>
    <property type="molecule type" value="Genomic_DNA"/>
</dbReference>
<reference evidence="2" key="1">
    <citation type="journal article" date="2019" name="Int. J. Syst. Evol. Microbiol.">
        <title>The Global Catalogue of Microorganisms (GCM) 10K type strain sequencing project: providing services to taxonomists for standard genome sequencing and annotation.</title>
        <authorList>
            <consortium name="The Broad Institute Genomics Platform"/>
            <consortium name="The Broad Institute Genome Sequencing Center for Infectious Disease"/>
            <person name="Wu L."/>
            <person name="Ma J."/>
        </authorList>
    </citation>
    <scope>NUCLEOTIDE SEQUENCE [LARGE SCALE GENOMIC DNA]</scope>
    <source>
        <strain evidence="2">CCUG 59778</strain>
    </source>
</reference>
<sequence length="165" mass="17979">MTTSVTKDPRASAARIAARSDIVDVRLVSVSAELVGQQKPGASLRFALENHPTIEYEPGETSFIVRVSYELTIDQVAEGEKNESDAEGSPVAEIRCVQAGLFTLEMRDGDAELEQGELEAYAQTTGQFALYPYARELFASLTSRIGLPALTLPAFRLAIQVRDQT</sequence>
<proteinExistence type="predicted"/>
<dbReference type="RefSeq" id="WP_378250839.1">
    <property type="nucleotide sequence ID" value="NZ_JBHSKF010000019.1"/>
</dbReference>
<dbReference type="Gene3D" id="3.10.420.10">
    <property type="entry name" value="SecB-like"/>
    <property type="match status" value="1"/>
</dbReference>
<gene>
    <name evidence="1" type="ORF">ACFPM7_28150</name>
</gene>
<name>A0ABW0EXU5_9PSEU</name>
<evidence type="ECO:0008006" key="3">
    <source>
        <dbReference type="Google" id="ProtNLM"/>
    </source>
</evidence>
<evidence type="ECO:0000313" key="1">
    <source>
        <dbReference type="EMBL" id="MFC5290940.1"/>
    </source>
</evidence>
<comment type="caution">
    <text evidence="1">The sequence shown here is derived from an EMBL/GenBank/DDBJ whole genome shotgun (WGS) entry which is preliminary data.</text>
</comment>
<keyword evidence="2" id="KW-1185">Reference proteome</keyword>
<protein>
    <recommendedName>
        <fullName evidence="3">Preprotein translocase subunit SecB</fullName>
    </recommendedName>
</protein>